<gene>
    <name evidence="1" type="ORF">MLD38_020928</name>
</gene>
<protein>
    <submittedName>
        <fullName evidence="1">Uncharacterized protein</fullName>
    </submittedName>
</protein>
<name>A0ACB9QHF9_9MYRT</name>
<comment type="caution">
    <text evidence="1">The sequence shown here is derived from an EMBL/GenBank/DDBJ whole genome shotgun (WGS) entry which is preliminary data.</text>
</comment>
<evidence type="ECO:0000313" key="1">
    <source>
        <dbReference type="EMBL" id="KAI4364897.1"/>
    </source>
</evidence>
<keyword evidence="2" id="KW-1185">Reference proteome</keyword>
<dbReference type="Proteomes" id="UP001057402">
    <property type="component" value="Chromosome 6"/>
</dbReference>
<organism evidence="1 2">
    <name type="scientific">Melastoma candidum</name>
    <dbReference type="NCBI Taxonomy" id="119954"/>
    <lineage>
        <taxon>Eukaryota</taxon>
        <taxon>Viridiplantae</taxon>
        <taxon>Streptophyta</taxon>
        <taxon>Embryophyta</taxon>
        <taxon>Tracheophyta</taxon>
        <taxon>Spermatophyta</taxon>
        <taxon>Magnoliopsida</taxon>
        <taxon>eudicotyledons</taxon>
        <taxon>Gunneridae</taxon>
        <taxon>Pentapetalae</taxon>
        <taxon>rosids</taxon>
        <taxon>malvids</taxon>
        <taxon>Myrtales</taxon>
        <taxon>Melastomataceae</taxon>
        <taxon>Melastomatoideae</taxon>
        <taxon>Melastomateae</taxon>
        <taxon>Melastoma</taxon>
    </lineage>
</organism>
<reference evidence="2" key="1">
    <citation type="journal article" date="2023" name="Front. Plant Sci.">
        <title>Chromosomal-level genome assembly of Melastoma candidum provides insights into trichome evolution.</title>
        <authorList>
            <person name="Zhong Y."/>
            <person name="Wu W."/>
            <person name="Sun C."/>
            <person name="Zou P."/>
            <person name="Liu Y."/>
            <person name="Dai S."/>
            <person name="Zhou R."/>
        </authorList>
    </citation>
    <scope>NUCLEOTIDE SEQUENCE [LARGE SCALE GENOMIC DNA]</scope>
</reference>
<sequence length="345" mass="39000">MEPAVHYDNAIDGSTRDGSSDDMWSGSSTTVTASVCSSGGNTSGKYSGAADVMWSLGFGRNPRAIGLIDCIVDSQLKDMIKKGSLSEIERLKTELRAMAQKADASEFESRTLRKQIVQEAERSRNLSRRVDELCGERDLLEKVIKTLEGKRIQEGRNPTHAAEDPGEKSSEGGAHLDEDGDVISQLETCKRNKNELEMEMEQLVLDYEILRQENHEISCKLQHIRLQEQLNMQQERSLSCSSVGYELENRIETLEKELAEQNRAFEAQLKNVTLEKLEQEKRAVRAENKLQKTRSRYTEVARKLQEEFRVLTKQIISSFEANGIAATKASHRGNAPKGEQRRHMR</sequence>
<accession>A0ACB9QHF9</accession>
<proteinExistence type="predicted"/>
<evidence type="ECO:0000313" key="2">
    <source>
        <dbReference type="Proteomes" id="UP001057402"/>
    </source>
</evidence>
<dbReference type="EMBL" id="CM042885">
    <property type="protein sequence ID" value="KAI4364897.1"/>
    <property type="molecule type" value="Genomic_DNA"/>
</dbReference>